<evidence type="ECO:0000256" key="3">
    <source>
        <dbReference type="ARBA" id="ARBA00022475"/>
    </source>
</evidence>
<dbReference type="GO" id="GO:0022857">
    <property type="term" value="F:transmembrane transporter activity"/>
    <property type="evidence" value="ECO:0007669"/>
    <property type="project" value="InterPro"/>
</dbReference>
<evidence type="ECO:0000256" key="5">
    <source>
        <dbReference type="ARBA" id="ARBA00022989"/>
    </source>
</evidence>
<dbReference type="AlphaFoldDB" id="A0A850P942"/>
<dbReference type="InterPro" id="IPR010290">
    <property type="entry name" value="TM_effector"/>
</dbReference>
<feature type="transmembrane region" description="Helical" evidence="7">
    <location>
        <begin position="227"/>
        <end position="246"/>
    </location>
</feature>
<dbReference type="PROSITE" id="PS50850">
    <property type="entry name" value="MFS"/>
    <property type="match status" value="1"/>
</dbReference>
<dbReference type="RefSeq" id="WP_089179084.1">
    <property type="nucleotide sequence ID" value="NZ_JABXXS010000023.1"/>
</dbReference>
<keyword evidence="2" id="KW-0813">Transport</keyword>
<feature type="transmembrane region" description="Helical" evidence="7">
    <location>
        <begin position="149"/>
        <end position="169"/>
    </location>
</feature>
<accession>A0A850P942</accession>
<evidence type="ECO:0000313" key="9">
    <source>
        <dbReference type="EMBL" id="NVN37431.1"/>
    </source>
</evidence>
<dbReference type="InterPro" id="IPR036259">
    <property type="entry name" value="MFS_trans_sf"/>
</dbReference>
<organism evidence="9 10">
    <name type="scientific">Komagataeibacter swingsii</name>
    <dbReference type="NCBI Taxonomy" id="215220"/>
    <lineage>
        <taxon>Bacteria</taxon>
        <taxon>Pseudomonadati</taxon>
        <taxon>Pseudomonadota</taxon>
        <taxon>Alphaproteobacteria</taxon>
        <taxon>Acetobacterales</taxon>
        <taxon>Acetobacteraceae</taxon>
        <taxon>Komagataeibacter</taxon>
    </lineage>
</organism>
<evidence type="ECO:0000256" key="2">
    <source>
        <dbReference type="ARBA" id="ARBA00022448"/>
    </source>
</evidence>
<feature type="domain" description="Major facilitator superfamily (MFS) profile" evidence="8">
    <location>
        <begin position="18"/>
        <end position="416"/>
    </location>
</feature>
<keyword evidence="4 7" id="KW-0812">Transmembrane</keyword>
<evidence type="ECO:0000313" key="10">
    <source>
        <dbReference type="Proteomes" id="UP000522590"/>
    </source>
</evidence>
<dbReference type="EMBL" id="JABXXS010000023">
    <property type="protein sequence ID" value="NVN37431.1"/>
    <property type="molecule type" value="Genomic_DNA"/>
</dbReference>
<keyword evidence="5 7" id="KW-1133">Transmembrane helix</keyword>
<dbReference type="CDD" id="cd06173">
    <property type="entry name" value="MFS_MefA_like"/>
    <property type="match status" value="1"/>
</dbReference>
<sequence>MWDRHLSRSRLGVLGQRNFALFACGTTISSLGSAMVPVALAFALFQQGAGPGRVSAVLAAEALPLVVLTLFGGVLADRYTPRYLMILADGLRAIAQLLLALLLFVETASFSLTIILVSIVGIGGALDAPGRNRFLTQLVPFEVLPRANGVLMIAVSLSGLVGPALGGAFVATSGAAWAIALDSLSYIASALMLMRVKTEHRPFPQETSSSLLKDLREGWSEFKQRRWVWLMVCFFAILHTLSWAPLEVLGALRFAHLPKGALHWGGIMSMMGAGAALGGVISLKLRPERPVRAILFWLLLYPLSPLCLSIALPYWAQLACFFVGGMEMANVNVLWESTLQRAVPAEKLSRVSAYDSLGSFCLLPLGYALAGPLALLLGVTNALFLGGLLILILTILLLSMPFVREVSGSTPQELNP</sequence>
<comment type="subcellular location">
    <subcellularLocation>
        <location evidence="1">Cell membrane</location>
        <topology evidence="1">Multi-pass membrane protein</topology>
    </subcellularLocation>
</comment>
<proteinExistence type="predicted"/>
<dbReference type="PANTHER" id="PTHR23513">
    <property type="entry name" value="INTEGRAL MEMBRANE EFFLUX PROTEIN-RELATED"/>
    <property type="match status" value="1"/>
</dbReference>
<comment type="caution">
    <text evidence="9">The sequence shown here is derived from an EMBL/GenBank/DDBJ whole genome shotgun (WGS) entry which is preliminary data.</text>
</comment>
<dbReference type="PRINTS" id="PR01988">
    <property type="entry name" value="EXPORTERBACE"/>
</dbReference>
<dbReference type="Proteomes" id="UP000522590">
    <property type="component" value="Unassembled WGS sequence"/>
</dbReference>
<name>A0A850P942_9PROT</name>
<evidence type="ECO:0000256" key="1">
    <source>
        <dbReference type="ARBA" id="ARBA00004651"/>
    </source>
</evidence>
<feature type="transmembrane region" description="Helical" evidence="7">
    <location>
        <begin position="57"/>
        <end position="76"/>
    </location>
</feature>
<dbReference type="Gene3D" id="1.20.1250.20">
    <property type="entry name" value="MFS general substrate transporter like domains"/>
    <property type="match status" value="1"/>
</dbReference>
<keyword evidence="3" id="KW-1003">Cell membrane</keyword>
<evidence type="ECO:0000256" key="4">
    <source>
        <dbReference type="ARBA" id="ARBA00022692"/>
    </source>
</evidence>
<gene>
    <name evidence="9" type="ORF">HUK81_10840</name>
</gene>
<dbReference type="InterPro" id="IPR020846">
    <property type="entry name" value="MFS_dom"/>
</dbReference>
<evidence type="ECO:0000259" key="8">
    <source>
        <dbReference type="PROSITE" id="PS50850"/>
    </source>
</evidence>
<dbReference type="PANTHER" id="PTHR23513:SF11">
    <property type="entry name" value="STAPHYLOFERRIN A TRANSPORTER"/>
    <property type="match status" value="1"/>
</dbReference>
<reference evidence="9 10" key="1">
    <citation type="submission" date="2020-06" db="EMBL/GenBank/DDBJ databases">
        <title>Description of novel acetic acid bacteria.</title>
        <authorList>
            <person name="Sombolestani A."/>
        </authorList>
    </citation>
    <scope>NUCLEOTIDE SEQUENCE [LARGE SCALE GENOMIC DNA]</scope>
    <source>
        <strain evidence="9 10">LMG 25</strain>
    </source>
</reference>
<dbReference type="Pfam" id="PF05977">
    <property type="entry name" value="MFS_3"/>
    <property type="match status" value="1"/>
</dbReference>
<dbReference type="SUPFAM" id="SSF103473">
    <property type="entry name" value="MFS general substrate transporter"/>
    <property type="match status" value="1"/>
</dbReference>
<feature type="transmembrane region" description="Helical" evidence="7">
    <location>
        <begin position="295"/>
        <end position="316"/>
    </location>
</feature>
<feature type="transmembrane region" description="Helical" evidence="7">
    <location>
        <begin position="20"/>
        <end position="45"/>
    </location>
</feature>
<evidence type="ECO:0000256" key="6">
    <source>
        <dbReference type="ARBA" id="ARBA00023136"/>
    </source>
</evidence>
<feature type="transmembrane region" description="Helical" evidence="7">
    <location>
        <begin position="383"/>
        <end position="403"/>
    </location>
</feature>
<dbReference type="GO" id="GO:0005886">
    <property type="term" value="C:plasma membrane"/>
    <property type="evidence" value="ECO:0007669"/>
    <property type="project" value="UniProtKB-SubCell"/>
</dbReference>
<evidence type="ECO:0000256" key="7">
    <source>
        <dbReference type="SAM" id="Phobius"/>
    </source>
</evidence>
<protein>
    <submittedName>
        <fullName evidence="9">MFS transporter</fullName>
    </submittedName>
</protein>
<keyword evidence="6 7" id="KW-0472">Membrane</keyword>
<feature type="transmembrane region" description="Helical" evidence="7">
    <location>
        <begin position="261"/>
        <end position="283"/>
    </location>
</feature>
<feature type="transmembrane region" description="Helical" evidence="7">
    <location>
        <begin position="357"/>
        <end position="376"/>
    </location>
</feature>
<dbReference type="InterPro" id="IPR022324">
    <property type="entry name" value="Bacilysin_exporter_BacE_put"/>
</dbReference>